<sequence>MRNLSEIILTEMEVGANVLVAIPHVDCMAVVTGKKHGYQMGIKDGILRGFYTRIRFKLSDSNFIAIQSENYDNEISFKKAKWTFNSLWLVDAKEFQRMLSQGTFLSYENRLSLGGPCRAGKSTLASVLIDEKIPLRWNSTDGLVIYFGRNGDRGHDVLAKILRGKPDVLNISTPTELDQTKTPVSRNTSKNQNENNISKALIKELQMHHSVTRTSTNELENQTNTSITNSDFYRLKVRKRQGDTAKMKECFLAEIKEMFSSHEKKNHIHLDTLYFINGVDKNDDEIKE</sequence>
<dbReference type="Proteomes" id="UP000683360">
    <property type="component" value="Unassembled WGS sequence"/>
</dbReference>
<protein>
    <submittedName>
        <fullName evidence="1">Uncharacterized protein</fullName>
    </submittedName>
</protein>
<reference evidence="1" key="1">
    <citation type="submission" date="2021-03" db="EMBL/GenBank/DDBJ databases">
        <authorList>
            <person name="Bekaert M."/>
        </authorList>
    </citation>
    <scope>NUCLEOTIDE SEQUENCE</scope>
</reference>
<evidence type="ECO:0000313" key="1">
    <source>
        <dbReference type="EMBL" id="CAG2245970.1"/>
    </source>
</evidence>
<name>A0A8S3UPZ2_MYTED</name>
<evidence type="ECO:0000313" key="2">
    <source>
        <dbReference type="Proteomes" id="UP000683360"/>
    </source>
</evidence>
<proteinExistence type="predicted"/>
<keyword evidence="2" id="KW-1185">Reference proteome</keyword>
<comment type="caution">
    <text evidence="1">The sequence shown here is derived from an EMBL/GenBank/DDBJ whole genome shotgun (WGS) entry which is preliminary data.</text>
</comment>
<accession>A0A8S3UPZ2</accession>
<dbReference type="AlphaFoldDB" id="A0A8S3UPZ2"/>
<organism evidence="1 2">
    <name type="scientific">Mytilus edulis</name>
    <name type="common">Blue mussel</name>
    <dbReference type="NCBI Taxonomy" id="6550"/>
    <lineage>
        <taxon>Eukaryota</taxon>
        <taxon>Metazoa</taxon>
        <taxon>Spiralia</taxon>
        <taxon>Lophotrochozoa</taxon>
        <taxon>Mollusca</taxon>
        <taxon>Bivalvia</taxon>
        <taxon>Autobranchia</taxon>
        <taxon>Pteriomorphia</taxon>
        <taxon>Mytilida</taxon>
        <taxon>Mytiloidea</taxon>
        <taxon>Mytilidae</taxon>
        <taxon>Mytilinae</taxon>
        <taxon>Mytilus</taxon>
    </lineage>
</organism>
<dbReference type="EMBL" id="CAJPWZ010002812">
    <property type="protein sequence ID" value="CAG2245970.1"/>
    <property type="molecule type" value="Genomic_DNA"/>
</dbReference>
<gene>
    <name evidence="1" type="ORF">MEDL_57979</name>
</gene>